<keyword evidence="2" id="KW-1185">Reference proteome</keyword>
<dbReference type="EMBL" id="CP031385">
    <property type="protein sequence ID" value="QPG94317.1"/>
    <property type="molecule type" value="Genomic_DNA"/>
</dbReference>
<sequence length="332" mass="32632">MHGFDRSENRFTVKSGSCLVDNARDTDDPLWRVTYGDSAAKLTCPRQTEYTKRRERAFINAYGGHGSIAAVLDVVGLAVWCLAVSESCLAPARDSCQAAVLACISCTLAAPTAPPTNNKAMTGTSAESSGLLGGLLGGGGKKGNKTMKSMKATRATADGLGDLLGGEKGNGTMKSMKSTRATIDTAGGLGDLLGGLLGGGKKSNSTKPASGKKVMAGPGAASPDVAEILKAMGSSGGKANNLTKPTPVQGASTGGMLSSLGIDPAAILKQYGELQKAGALDALRGANGGSIPGLPLGAPAAAAPGVAPVGGVSGLGGLGPASGAALVPVVGQ</sequence>
<protein>
    <submittedName>
        <fullName evidence="1">Uncharacterized protein</fullName>
    </submittedName>
</protein>
<dbReference type="Proteomes" id="UP000594364">
    <property type="component" value="Chromosome 1"/>
</dbReference>
<gene>
    <name evidence="1" type="ORF">C2857_005684</name>
</gene>
<name>A0A7S9KL62_EPIFF</name>
<accession>A0A7S9KL62</accession>
<reference evidence="1 2" key="1">
    <citation type="journal article" date="2018" name="PLoS Genet.">
        <title>Repeat elements organise 3D genome structure and mediate transcription in the filamentous fungus Epichloe festucae.</title>
        <authorList>
            <person name="Winter D.J."/>
            <person name="Ganley A.R.D."/>
            <person name="Young C.A."/>
            <person name="Liachko I."/>
            <person name="Schardl C.L."/>
            <person name="Dupont P.Y."/>
            <person name="Berry D."/>
            <person name="Ram A."/>
            <person name="Scott B."/>
            <person name="Cox M.P."/>
        </authorList>
    </citation>
    <scope>NUCLEOTIDE SEQUENCE [LARGE SCALE GENOMIC DNA]</scope>
    <source>
        <strain evidence="1 2">Fl1</strain>
    </source>
</reference>
<dbReference type="AlphaFoldDB" id="A0A7S9KL62"/>
<proteinExistence type="predicted"/>
<evidence type="ECO:0000313" key="2">
    <source>
        <dbReference type="Proteomes" id="UP000594364"/>
    </source>
</evidence>
<dbReference type="OrthoDB" id="10016252at2759"/>
<evidence type="ECO:0000313" key="1">
    <source>
        <dbReference type="EMBL" id="QPG94317.1"/>
    </source>
</evidence>
<organism evidence="1 2">
    <name type="scientific">Epichloe festucae (strain Fl1)</name>
    <dbReference type="NCBI Taxonomy" id="877507"/>
    <lineage>
        <taxon>Eukaryota</taxon>
        <taxon>Fungi</taxon>
        <taxon>Dikarya</taxon>
        <taxon>Ascomycota</taxon>
        <taxon>Pezizomycotina</taxon>
        <taxon>Sordariomycetes</taxon>
        <taxon>Hypocreomycetidae</taxon>
        <taxon>Hypocreales</taxon>
        <taxon>Clavicipitaceae</taxon>
        <taxon>Epichloe</taxon>
    </lineage>
</organism>